<proteinExistence type="predicted"/>
<dbReference type="EMBL" id="JAJJMA010224516">
    <property type="protein sequence ID" value="MCL7041515.1"/>
    <property type="molecule type" value="Genomic_DNA"/>
</dbReference>
<dbReference type="AlphaFoldDB" id="A0AA41VHW5"/>
<sequence length="127" mass="14699">MKSKTINDCLYRFHIAEENGGEGIYSASLKKHYILAHDEWKEDNVPEILDGHNVYDLVDPDILERVEDRPCVPRKHNKDKKFTSQRMGRQLSALRIDPSKFFNRAGSKSIGRGRKRERSRGESEVNA</sequence>
<dbReference type="Pfam" id="PF08155">
    <property type="entry name" value="NOGCT"/>
    <property type="match status" value="1"/>
</dbReference>
<gene>
    <name evidence="3" type="ORF">MKW94_002115</name>
</gene>
<organism evidence="3 4">
    <name type="scientific">Papaver nudicaule</name>
    <name type="common">Iceland poppy</name>
    <dbReference type="NCBI Taxonomy" id="74823"/>
    <lineage>
        <taxon>Eukaryota</taxon>
        <taxon>Viridiplantae</taxon>
        <taxon>Streptophyta</taxon>
        <taxon>Embryophyta</taxon>
        <taxon>Tracheophyta</taxon>
        <taxon>Spermatophyta</taxon>
        <taxon>Magnoliopsida</taxon>
        <taxon>Ranunculales</taxon>
        <taxon>Papaveraceae</taxon>
        <taxon>Papaveroideae</taxon>
        <taxon>Papaver</taxon>
    </lineage>
</organism>
<evidence type="ECO:0000313" key="3">
    <source>
        <dbReference type="EMBL" id="MCL7041515.1"/>
    </source>
</evidence>
<feature type="non-terminal residue" evidence="3">
    <location>
        <position position="127"/>
    </location>
</feature>
<protein>
    <recommendedName>
        <fullName evidence="2">NOG C-terminal domain-containing protein</fullName>
    </recommendedName>
</protein>
<dbReference type="InterPro" id="IPR012973">
    <property type="entry name" value="NOG_C"/>
</dbReference>
<comment type="caution">
    <text evidence="3">The sequence shown here is derived from an EMBL/GenBank/DDBJ whole genome shotgun (WGS) entry which is preliminary data.</text>
</comment>
<evidence type="ECO:0000313" key="4">
    <source>
        <dbReference type="Proteomes" id="UP001177140"/>
    </source>
</evidence>
<evidence type="ECO:0000259" key="2">
    <source>
        <dbReference type="Pfam" id="PF08155"/>
    </source>
</evidence>
<keyword evidence="4" id="KW-1185">Reference proteome</keyword>
<evidence type="ECO:0000256" key="1">
    <source>
        <dbReference type="SAM" id="MobiDB-lite"/>
    </source>
</evidence>
<name>A0AA41VHW5_PAPNU</name>
<dbReference type="Proteomes" id="UP001177140">
    <property type="component" value="Unassembled WGS sequence"/>
</dbReference>
<reference evidence="3" key="1">
    <citation type="submission" date="2022-03" db="EMBL/GenBank/DDBJ databases">
        <title>A functionally conserved STORR gene fusion in Papaver species that diverged 16.8 million years ago.</title>
        <authorList>
            <person name="Catania T."/>
        </authorList>
    </citation>
    <scope>NUCLEOTIDE SEQUENCE</scope>
    <source>
        <strain evidence="3">S-191538</strain>
    </source>
</reference>
<feature type="region of interest" description="Disordered" evidence="1">
    <location>
        <begin position="99"/>
        <end position="127"/>
    </location>
</feature>
<accession>A0AA41VHW5</accession>
<feature type="domain" description="NOG C-terminal" evidence="2">
    <location>
        <begin position="15"/>
        <end position="62"/>
    </location>
</feature>